<evidence type="ECO:0000313" key="5">
    <source>
        <dbReference type="Proteomes" id="UP000240830"/>
    </source>
</evidence>
<reference evidence="4 5" key="1">
    <citation type="submission" date="2016-10" db="EMBL/GenBank/DDBJ databases">
        <title>The genome of Paramicrosporidium saccamoebae is the missing link in understanding Cryptomycota and Microsporidia evolution.</title>
        <authorList>
            <person name="Quandt C.A."/>
            <person name="Beaudet D."/>
            <person name="Corsaro D."/>
            <person name="Michel R."/>
            <person name="Corradi N."/>
            <person name="James T."/>
        </authorList>
    </citation>
    <scope>NUCLEOTIDE SEQUENCE [LARGE SCALE GENOMIC DNA]</scope>
    <source>
        <strain evidence="4 5">KSL3</strain>
    </source>
</reference>
<dbReference type="SMART" id="SM00220">
    <property type="entry name" value="S_TKc"/>
    <property type="match status" value="1"/>
</dbReference>
<dbReference type="GO" id="GO:0005634">
    <property type="term" value="C:nucleus"/>
    <property type="evidence" value="ECO:0007669"/>
    <property type="project" value="TreeGrafter"/>
</dbReference>
<dbReference type="GO" id="GO:0005524">
    <property type="term" value="F:ATP binding"/>
    <property type="evidence" value="ECO:0007669"/>
    <property type="project" value="UniProtKB-KW"/>
</dbReference>
<evidence type="ECO:0000313" key="4">
    <source>
        <dbReference type="EMBL" id="PJF18561.1"/>
    </source>
</evidence>
<keyword evidence="4" id="KW-0418">Kinase</keyword>
<proteinExistence type="predicted"/>
<dbReference type="InterPro" id="IPR011009">
    <property type="entry name" value="Kinase-like_dom_sf"/>
</dbReference>
<name>A0A2H9TLB7_9FUNG</name>
<evidence type="ECO:0000259" key="3">
    <source>
        <dbReference type="PROSITE" id="PS50011"/>
    </source>
</evidence>
<protein>
    <submittedName>
        <fullName evidence="4">Kinase-like protein</fullName>
    </submittedName>
</protein>
<dbReference type="AlphaFoldDB" id="A0A2H9TLB7"/>
<accession>A0A2H9TLB7</accession>
<evidence type="ECO:0000256" key="1">
    <source>
        <dbReference type="ARBA" id="ARBA00022741"/>
    </source>
</evidence>
<gene>
    <name evidence="4" type="ORF">PSACC_01619</name>
</gene>
<keyword evidence="1" id="KW-0547">Nucleotide-binding</keyword>
<dbReference type="PROSITE" id="PS50011">
    <property type="entry name" value="PROTEIN_KINASE_DOM"/>
    <property type="match status" value="1"/>
</dbReference>
<evidence type="ECO:0000256" key="2">
    <source>
        <dbReference type="ARBA" id="ARBA00022840"/>
    </source>
</evidence>
<dbReference type="InterPro" id="IPR000719">
    <property type="entry name" value="Prot_kinase_dom"/>
</dbReference>
<dbReference type="Proteomes" id="UP000240830">
    <property type="component" value="Unassembled WGS sequence"/>
</dbReference>
<dbReference type="STRING" id="1246581.A0A2H9TLB7"/>
<dbReference type="SUPFAM" id="SSF56112">
    <property type="entry name" value="Protein kinase-like (PK-like)"/>
    <property type="match status" value="1"/>
</dbReference>
<dbReference type="OrthoDB" id="10252171at2759"/>
<dbReference type="EMBL" id="MTSL01000115">
    <property type="protein sequence ID" value="PJF18561.1"/>
    <property type="molecule type" value="Genomic_DNA"/>
</dbReference>
<dbReference type="PANTHER" id="PTHR24346">
    <property type="entry name" value="MAP/MICROTUBULE AFFINITY-REGULATING KINASE"/>
    <property type="match status" value="1"/>
</dbReference>
<dbReference type="InterPro" id="IPR008271">
    <property type="entry name" value="Ser/Thr_kinase_AS"/>
</dbReference>
<dbReference type="Gene3D" id="3.30.200.20">
    <property type="entry name" value="Phosphorylase Kinase, domain 1"/>
    <property type="match status" value="1"/>
</dbReference>
<keyword evidence="5" id="KW-1185">Reference proteome</keyword>
<dbReference type="PROSITE" id="PS00108">
    <property type="entry name" value="PROTEIN_KINASE_ST"/>
    <property type="match status" value="1"/>
</dbReference>
<organism evidence="4 5">
    <name type="scientific">Paramicrosporidium saccamoebae</name>
    <dbReference type="NCBI Taxonomy" id="1246581"/>
    <lineage>
        <taxon>Eukaryota</taxon>
        <taxon>Fungi</taxon>
        <taxon>Fungi incertae sedis</taxon>
        <taxon>Cryptomycota</taxon>
        <taxon>Cryptomycota incertae sedis</taxon>
        <taxon>Paramicrosporidium</taxon>
    </lineage>
</organism>
<dbReference type="PANTHER" id="PTHR24346:SF72">
    <property type="entry name" value="CAMK PROTEIN KINASE"/>
    <property type="match status" value="1"/>
</dbReference>
<feature type="domain" description="Protein kinase" evidence="3">
    <location>
        <begin position="217"/>
        <end position="511"/>
    </location>
</feature>
<keyword evidence="4" id="KW-0808">Transferase</keyword>
<comment type="caution">
    <text evidence="4">The sequence shown here is derived from an EMBL/GenBank/DDBJ whole genome shotgun (WGS) entry which is preliminary data.</text>
</comment>
<sequence>MDEGVPTDKAYDLALQEYRKMKITREIQDRVAQEQFLDSATVPPSSIIEELLMEEKRALESAKYLAISQSGNVYIASASDGEGMVCCQEDSDCHSMTNHFTKAIDSLTKKFRNLFRKRKESSVETTPVPTSVLATPNHIPFHGEDPAQFQHPPTQSKWTKFLASSKSKDEIPLSTISTVGSKTPTVKPAKPSDLWKHDQSRMLQGRYDFDVGFSTKYKLKQLLGEGSFGFVAVKFILREKVPASNWIFNGDLGLVPLEVHVLKVSTHPNVVRFLDYYSDARFVYLVTELHGTSWTWPNPLLNPTRNLGLRPPGQLLQLTHSNSKDTVGVPGVTRRSPCDLFECIEAHTKLPDGTIHKIFCQLLNVVVYLYHIGIVHRDLKDENIVVNEDYKVKLIDFGSASFVPSLKHSEASVKLEGYFEKFNGTLAFAAPEIIRGVRYRPTEAEVWSLGVLLYTMVFKKSPFSSTDAILHTHLELPRDDPHGIYDLITKMLQKNPMSRIRLEDIYEHRFVKYSWSHFSMNE</sequence>
<dbReference type="Gene3D" id="1.10.510.10">
    <property type="entry name" value="Transferase(Phosphotransferase) domain 1"/>
    <property type="match status" value="1"/>
</dbReference>
<dbReference type="GO" id="GO:0045719">
    <property type="term" value="P:negative regulation of glycogen biosynthetic process"/>
    <property type="evidence" value="ECO:0007669"/>
    <property type="project" value="TreeGrafter"/>
</dbReference>
<dbReference type="GO" id="GO:0005829">
    <property type="term" value="C:cytosol"/>
    <property type="evidence" value="ECO:0007669"/>
    <property type="project" value="TreeGrafter"/>
</dbReference>
<dbReference type="GO" id="GO:0035556">
    <property type="term" value="P:intracellular signal transduction"/>
    <property type="evidence" value="ECO:0007669"/>
    <property type="project" value="TreeGrafter"/>
</dbReference>
<keyword evidence="2" id="KW-0067">ATP-binding</keyword>
<dbReference type="Pfam" id="PF00069">
    <property type="entry name" value="Pkinase"/>
    <property type="match status" value="1"/>
</dbReference>
<dbReference type="GO" id="GO:0004674">
    <property type="term" value="F:protein serine/threonine kinase activity"/>
    <property type="evidence" value="ECO:0007669"/>
    <property type="project" value="TreeGrafter"/>
</dbReference>